<accession>A0A060ZGR6</accession>
<sequence>GTGTSTTLTLLFTICPLLSPPVWYRYLHHTHPSLFTICPLLSPPVWYRYLHHTHPSLPGLSPPVWYRYPHHTPLSLASSTHTLLRRVTLNLQWLAPSCYFFYLVLYTICLRAPECFVDYEHSCLPNHGTDCLFPHCSHRLFGLPSYSNHLSYSCYLMKLLYNMILLPSHAHSDIINQHCRALPVLCRALIVLLLMVSGNLYVHPGPSVASPNYDLCFTDFCSRKSLGFLHVNTGSLLPKMDQLKVWVHSSNRGVLVITETLLRKHVLNTDVNLSGYNLFRQDGSSKGGGVAIFTKDHLQCTVVSTKSVPKQLDFLVLSIKLSNSYLLTVAGCYCPPSAPACTLPALSSHPEKATLHDVILTNIPDSYQCGGFLVVHILLAIVFISSTSLISVHSSLSQFSHYFDSTYSSSFNREEKRPIYSLRKESKSFPGQQLELDLPQEGLHQHQSHTHHTPPRLGL</sequence>
<dbReference type="EMBL" id="FR960597">
    <property type="protein sequence ID" value="CDR00749.1"/>
    <property type="molecule type" value="Genomic_DNA"/>
</dbReference>
<feature type="non-terminal residue" evidence="2">
    <location>
        <position position="1"/>
    </location>
</feature>
<name>A0A060ZGR6_ONCMY</name>
<protein>
    <submittedName>
        <fullName evidence="2">Uncharacterized protein</fullName>
    </submittedName>
</protein>
<organism evidence="2 3">
    <name type="scientific">Oncorhynchus mykiss</name>
    <name type="common">Rainbow trout</name>
    <name type="synonym">Salmo gairdneri</name>
    <dbReference type="NCBI Taxonomy" id="8022"/>
    <lineage>
        <taxon>Eukaryota</taxon>
        <taxon>Metazoa</taxon>
        <taxon>Chordata</taxon>
        <taxon>Craniata</taxon>
        <taxon>Vertebrata</taxon>
        <taxon>Euteleostomi</taxon>
        <taxon>Actinopterygii</taxon>
        <taxon>Neopterygii</taxon>
        <taxon>Teleostei</taxon>
        <taxon>Protacanthopterygii</taxon>
        <taxon>Salmoniformes</taxon>
        <taxon>Salmonidae</taxon>
        <taxon>Salmoninae</taxon>
        <taxon>Oncorhynchus</taxon>
    </lineage>
</organism>
<dbReference type="GO" id="GO:0030317">
    <property type="term" value="P:flagellated sperm motility"/>
    <property type="evidence" value="ECO:0007669"/>
    <property type="project" value="InterPro"/>
</dbReference>
<keyword evidence="1" id="KW-0732">Signal</keyword>
<dbReference type="GO" id="GO:0005634">
    <property type="term" value="C:nucleus"/>
    <property type="evidence" value="ECO:0007669"/>
    <property type="project" value="InterPro"/>
</dbReference>
<dbReference type="Pfam" id="PF06608">
    <property type="entry name" value="CFAP68"/>
    <property type="match status" value="1"/>
</dbReference>
<reference evidence="2" key="1">
    <citation type="journal article" date="2014" name="Nat. Commun.">
        <title>The rainbow trout genome provides novel insights into evolution after whole-genome duplication in vertebrates.</title>
        <authorList>
            <person name="Berthelot C."/>
            <person name="Brunet F."/>
            <person name="Chalopin D."/>
            <person name="Juanchich A."/>
            <person name="Bernard M."/>
            <person name="Noel B."/>
            <person name="Bento P."/>
            <person name="Da Silva C."/>
            <person name="Labadie K."/>
            <person name="Alberti A."/>
            <person name="Aury J.M."/>
            <person name="Louis A."/>
            <person name="Dehais P."/>
            <person name="Bardou P."/>
            <person name="Montfort J."/>
            <person name="Klopp C."/>
            <person name="Cabau C."/>
            <person name="Gaspin C."/>
            <person name="Thorgaard G.H."/>
            <person name="Boussaha M."/>
            <person name="Quillet E."/>
            <person name="Guyomard R."/>
            <person name="Galiana D."/>
            <person name="Bobe J."/>
            <person name="Volff J.N."/>
            <person name="Genet C."/>
            <person name="Wincker P."/>
            <person name="Jaillon O."/>
            <person name="Roest Crollius H."/>
            <person name="Guiguen Y."/>
        </authorList>
    </citation>
    <scope>NUCLEOTIDE SEQUENCE [LARGE SCALE GENOMIC DNA]</scope>
</reference>
<feature type="chain" id="PRO_5001593176" evidence="1">
    <location>
        <begin position="25"/>
        <end position="459"/>
    </location>
</feature>
<gene>
    <name evidence="2" type="ORF">GSONMT00013255001</name>
</gene>
<dbReference type="STRING" id="8022.A0A060ZGR6"/>
<evidence type="ECO:0000313" key="2">
    <source>
        <dbReference type="EMBL" id="CDR00749.1"/>
    </source>
</evidence>
<dbReference type="Proteomes" id="UP000193380">
    <property type="component" value="Unassembled WGS sequence"/>
</dbReference>
<dbReference type="InterPro" id="IPR036691">
    <property type="entry name" value="Endo/exonu/phosph_ase_sf"/>
</dbReference>
<dbReference type="InterPro" id="IPR009524">
    <property type="entry name" value="CFAP68"/>
</dbReference>
<proteinExistence type="predicted"/>
<evidence type="ECO:0000313" key="3">
    <source>
        <dbReference type="Proteomes" id="UP000193380"/>
    </source>
</evidence>
<dbReference type="SUPFAM" id="SSF56219">
    <property type="entry name" value="DNase I-like"/>
    <property type="match status" value="1"/>
</dbReference>
<evidence type="ECO:0000256" key="1">
    <source>
        <dbReference type="SAM" id="SignalP"/>
    </source>
</evidence>
<dbReference type="Gene3D" id="3.60.10.10">
    <property type="entry name" value="Endonuclease/exonuclease/phosphatase"/>
    <property type="match status" value="1"/>
</dbReference>
<dbReference type="PaxDb" id="8022-A0A060ZGR6"/>
<dbReference type="AlphaFoldDB" id="A0A060ZGR6"/>
<reference evidence="2" key="2">
    <citation type="submission" date="2014-03" db="EMBL/GenBank/DDBJ databases">
        <authorList>
            <person name="Genoscope - CEA"/>
        </authorList>
    </citation>
    <scope>NUCLEOTIDE SEQUENCE</scope>
</reference>
<feature type="signal peptide" evidence="1">
    <location>
        <begin position="1"/>
        <end position="24"/>
    </location>
</feature>